<accession>A0A2R6WG91</accession>
<dbReference type="AlphaFoldDB" id="A0A2R6WG91"/>
<organism evidence="1 2">
    <name type="scientific">Marchantia polymorpha</name>
    <name type="common">Common liverwort</name>
    <name type="synonym">Marchantia aquatica</name>
    <dbReference type="NCBI Taxonomy" id="3197"/>
    <lineage>
        <taxon>Eukaryota</taxon>
        <taxon>Viridiplantae</taxon>
        <taxon>Streptophyta</taxon>
        <taxon>Embryophyta</taxon>
        <taxon>Marchantiophyta</taxon>
        <taxon>Marchantiopsida</taxon>
        <taxon>Marchantiidae</taxon>
        <taxon>Marchantiales</taxon>
        <taxon>Marchantiaceae</taxon>
        <taxon>Marchantia</taxon>
    </lineage>
</organism>
<dbReference type="EMBL" id="KZ772766">
    <property type="protein sequence ID" value="PTQ32870.1"/>
    <property type="molecule type" value="Genomic_DNA"/>
</dbReference>
<name>A0A2R6WG91_MARPO</name>
<reference evidence="2" key="1">
    <citation type="journal article" date="2017" name="Cell">
        <title>Insights into land plant evolution garnered from the Marchantia polymorpha genome.</title>
        <authorList>
            <person name="Bowman J.L."/>
            <person name="Kohchi T."/>
            <person name="Yamato K.T."/>
            <person name="Jenkins J."/>
            <person name="Shu S."/>
            <person name="Ishizaki K."/>
            <person name="Yamaoka S."/>
            <person name="Nishihama R."/>
            <person name="Nakamura Y."/>
            <person name="Berger F."/>
            <person name="Adam C."/>
            <person name="Aki S.S."/>
            <person name="Althoff F."/>
            <person name="Araki T."/>
            <person name="Arteaga-Vazquez M.A."/>
            <person name="Balasubrmanian S."/>
            <person name="Barry K."/>
            <person name="Bauer D."/>
            <person name="Boehm C.R."/>
            <person name="Briginshaw L."/>
            <person name="Caballero-Perez J."/>
            <person name="Catarino B."/>
            <person name="Chen F."/>
            <person name="Chiyoda S."/>
            <person name="Chovatia M."/>
            <person name="Davies K.M."/>
            <person name="Delmans M."/>
            <person name="Demura T."/>
            <person name="Dierschke T."/>
            <person name="Dolan L."/>
            <person name="Dorantes-Acosta A.E."/>
            <person name="Eklund D.M."/>
            <person name="Florent S.N."/>
            <person name="Flores-Sandoval E."/>
            <person name="Fujiyama A."/>
            <person name="Fukuzawa H."/>
            <person name="Galik B."/>
            <person name="Grimanelli D."/>
            <person name="Grimwood J."/>
            <person name="Grossniklaus U."/>
            <person name="Hamada T."/>
            <person name="Haseloff J."/>
            <person name="Hetherington A.J."/>
            <person name="Higo A."/>
            <person name="Hirakawa Y."/>
            <person name="Hundley H.N."/>
            <person name="Ikeda Y."/>
            <person name="Inoue K."/>
            <person name="Inoue S.I."/>
            <person name="Ishida S."/>
            <person name="Jia Q."/>
            <person name="Kakita M."/>
            <person name="Kanazawa T."/>
            <person name="Kawai Y."/>
            <person name="Kawashima T."/>
            <person name="Kennedy M."/>
            <person name="Kinose K."/>
            <person name="Kinoshita T."/>
            <person name="Kohara Y."/>
            <person name="Koide E."/>
            <person name="Komatsu K."/>
            <person name="Kopischke S."/>
            <person name="Kubo M."/>
            <person name="Kyozuka J."/>
            <person name="Lagercrantz U."/>
            <person name="Lin S.S."/>
            <person name="Lindquist E."/>
            <person name="Lipzen A.M."/>
            <person name="Lu C.W."/>
            <person name="De Luna E."/>
            <person name="Martienssen R.A."/>
            <person name="Minamino N."/>
            <person name="Mizutani M."/>
            <person name="Mizutani M."/>
            <person name="Mochizuki N."/>
            <person name="Monte I."/>
            <person name="Mosher R."/>
            <person name="Nagasaki H."/>
            <person name="Nakagami H."/>
            <person name="Naramoto S."/>
            <person name="Nishitani K."/>
            <person name="Ohtani M."/>
            <person name="Okamoto T."/>
            <person name="Okumura M."/>
            <person name="Phillips J."/>
            <person name="Pollak B."/>
            <person name="Reinders A."/>
            <person name="Rovekamp M."/>
            <person name="Sano R."/>
            <person name="Sawa S."/>
            <person name="Schmid M.W."/>
            <person name="Shirakawa M."/>
            <person name="Solano R."/>
            <person name="Spunde A."/>
            <person name="Suetsugu N."/>
            <person name="Sugano S."/>
            <person name="Sugiyama A."/>
            <person name="Sun R."/>
            <person name="Suzuki Y."/>
            <person name="Takenaka M."/>
            <person name="Takezawa D."/>
            <person name="Tomogane H."/>
            <person name="Tsuzuki M."/>
            <person name="Ueda T."/>
            <person name="Umeda M."/>
            <person name="Ward J.M."/>
            <person name="Watanabe Y."/>
            <person name="Yazaki K."/>
            <person name="Yokoyama R."/>
            <person name="Yoshitake Y."/>
            <person name="Yotsui I."/>
            <person name="Zachgo S."/>
            <person name="Schmutz J."/>
        </authorList>
    </citation>
    <scope>NUCLEOTIDE SEQUENCE [LARGE SCALE GENOMIC DNA]</scope>
    <source>
        <strain evidence="2">Tak-1</strain>
    </source>
</reference>
<protein>
    <submittedName>
        <fullName evidence="1">Uncharacterized protein</fullName>
    </submittedName>
</protein>
<keyword evidence="2" id="KW-1185">Reference proteome</keyword>
<gene>
    <name evidence="1" type="ORF">MARPO_0094s0044</name>
</gene>
<sequence length="89" mass="10363">MVNADKSMTSIVLNGLPQSYKVIIQAIGALKKIHSFQNLISKRLIEVQRQEMRNQRFGEKDATLALQWQRAPMRRLYSWRTRRTVSSSS</sequence>
<evidence type="ECO:0000313" key="1">
    <source>
        <dbReference type="EMBL" id="PTQ32870.1"/>
    </source>
</evidence>
<evidence type="ECO:0000313" key="2">
    <source>
        <dbReference type="Proteomes" id="UP000244005"/>
    </source>
</evidence>
<dbReference type="Proteomes" id="UP000244005">
    <property type="component" value="Unassembled WGS sequence"/>
</dbReference>
<proteinExistence type="predicted"/>